<evidence type="ECO:0000256" key="8">
    <source>
        <dbReference type="ARBA" id="ARBA00023201"/>
    </source>
</evidence>
<dbReference type="AlphaFoldDB" id="A0A2T4RXP3"/>
<keyword evidence="5" id="KW-0769">Symport</keyword>
<evidence type="ECO:0000256" key="2">
    <source>
        <dbReference type="ARBA" id="ARBA00006772"/>
    </source>
</evidence>
<keyword evidence="8" id="KW-0739">Sodium transport</keyword>
<dbReference type="GO" id="GO:0006814">
    <property type="term" value="P:sodium ion transport"/>
    <property type="evidence" value="ECO:0007669"/>
    <property type="project" value="UniProtKB-KW"/>
</dbReference>
<feature type="transmembrane region" description="Helical" evidence="9">
    <location>
        <begin position="31"/>
        <end position="52"/>
    </location>
</feature>
<proteinExistence type="inferred from homology"/>
<evidence type="ECO:0000256" key="6">
    <source>
        <dbReference type="ARBA" id="ARBA00022989"/>
    </source>
</evidence>
<keyword evidence="6 9" id="KW-1133">Transmembrane helix</keyword>
<evidence type="ECO:0000256" key="1">
    <source>
        <dbReference type="ARBA" id="ARBA00004141"/>
    </source>
</evidence>
<protein>
    <submittedName>
        <fullName evidence="11">C4-dicarboxylate ABC transporter</fullName>
    </submittedName>
</protein>
<feature type="transmembrane region" description="Helical" evidence="9">
    <location>
        <begin position="58"/>
        <end position="78"/>
    </location>
</feature>
<sequence length="132" mass="14026">SEYGNDIIFLFLGGFVLAIAMERWNLHTRVALIIINSIGTSTGKILLGFMLATGGLSMFVSNTAAVMIMIPIGLASIAEAKALNDKEHHKHNLSKFEKSLVLAIGYAGTIGGMGTLIGTPPLIILKGQYHTA</sequence>
<feature type="transmembrane region" description="Helical" evidence="9">
    <location>
        <begin position="99"/>
        <end position="124"/>
    </location>
</feature>
<name>A0A2T4RXP3_9STAP</name>
<comment type="similarity">
    <text evidence="2">Belongs to the SLC13A/DASS transporter (TC 2.A.47) family. NADC subfamily.</text>
</comment>
<keyword evidence="7 9" id="KW-0472">Membrane</keyword>
<evidence type="ECO:0000256" key="5">
    <source>
        <dbReference type="ARBA" id="ARBA00022847"/>
    </source>
</evidence>
<evidence type="ECO:0000256" key="7">
    <source>
        <dbReference type="ARBA" id="ARBA00023136"/>
    </source>
</evidence>
<organism evidence="11 12">
    <name type="scientific">Staphylococcus nepalensis</name>
    <dbReference type="NCBI Taxonomy" id="214473"/>
    <lineage>
        <taxon>Bacteria</taxon>
        <taxon>Bacillati</taxon>
        <taxon>Bacillota</taxon>
        <taxon>Bacilli</taxon>
        <taxon>Bacillales</taxon>
        <taxon>Staphylococcaceae</taxon>
        <taxon>Staphylococcus</taxon>
    </lineage>
</organism>
<comment type="subcellular location">
    <subcellularLocation>
        <location evidence="1">Membrane</location>
        <topology evidence="1">Multi-pass membrane protein</topology>
    </subcellularLocation>
</comment>
<dbReference type="GO" id="GO:0015293">
    <property type="term" value="F:symporter activity"/>
    <property type="evidence" value="ECO:0007669"/>
    <property type="project" value="UniProtKB-KW"/>
</dbReference>
<evidence type="ECO:0000313" key="11">
    <source>
        <dbReference type="EMBL" id="PTK34955.1"/>
    </source>
</evidence>
<keyword evidence="8" id="KW-0915">Sodium</keyword>
<evidence type="ECO:0000259" key="10">
    <source>
        <dbReference type="Pfam" id="PF03600"/>
    </source>
</evidence>
<reference evidence="11 12" key="1">
    <citation type="journal article" date="2016" name="Front. Microbiol.">
        <title>Comprehensive Phylogenetic Analysis of Bovine Non-aureus Staphylococci Species Based on Whole-Genome Sequencing.</title>
        <authorList>
            <person name="Naushad S."/>
            <person name="Barkema H.W."/>
            <person name="Luby C."/>
            <person name="Condas L.A."/>
            <person name="Nobrega D.B."/>
            <person name="Carson D.A."/>
            <person name="De Buck J."/>
        </authorList>
    </citation>
    <scope>NUCLEOTIDE SEQUENCE [LARGE SCALE GENOMIC DNA]</scope>
    <source>
        <strain evidence="11 12">SNUC 4337</strain>
    </source>
</reference>
<evidence type="ECO:0000313" key="12">
    <source>
        <dbReference type="Proteomes" id="UP000240400"/>
    </source>
</evidence>
<dbReference type="PANTHER" id="PTHR10283">
    <property type="entry name" value="SOLUTE CARRIER FAMILY 13 MEMBER"/>
    <property type="match status" value="1"/>
</dbReference>
<feature type="non-terminal residue" evidence="11">
    <location>
        <position position="132"/>
    </location>
</feature>
<feature type="domain" description="Citrate transporter-like" evidence="10">
    <location>
        <begin position="2"/>
        <end position="129"/>
    </location>
</feature>
<dbReference type="GO" id="GO:0005886">
    <property type="term" value="C:plasma membrane"/>
    <property type="evidence" value="ECO:0007669"/>
    <property type="project" value="TreeGrafter"/>
</dbReference>
<keyword evidence="4 9" id="KW-0812">Transmembrane</keyword>
<dbReference type="RefSeq" id="WP_199194627.1">
    <property type="nucleotide sequence ID" value="NZ_PZHR01001216.1"/>
</dbReference>
<dbReference type="EMBL" id="PZHR01001216">
    <property type="protein sequence ID" value="PTK34955.1"/>
    <property type="molecule type" value="Genomic_DNA"/>
</dbReference>
<feature type="transmembrane region" description="Helical" evidence="9">
    <location>
        <begin position="6"/>
        <end position="24"/>
    </location>
</feature>
<keyword evidence="3" id="KW-0813">Transport</keyword>
<gene>
    <name evidence="11" type="ORF">BUZ61_19635</name>
</gene>
<dbReference type="Pfam" id="PF03600">
    <property type="entry name" value="CitMHS"/>
    <property type="match status" value="1"/>
</dbReference>
<comment type="caution">
    <text evidence="11">The sequence shown here is derived from an EMBL/GenBank/DDBJ whole genome shotgun (WGS) entry which is preliminary data.</text>
</comment>
<evidence type="ECO:0000256" key="9">
    <source>
        <dbReference type="SAM" id="Phobius"/>
    </source>
</evidence>
<evidence type="ECO:0000256" key="4">
    <source>
        <dbReference type="ARBA" id="ARBA00022692"/>
    </source>
</evidence>
<dbReference type="InterPro" id="IPR004680">
    <property type="entry name" value="Cit_transptr-like_dom"/>
</dbReference>
<dbReference type="Proteomes" id="UP000240400">
    <property type="component" value="Unassembled WGS sequence"/>
</dbReference>
<dbReference type="PANTHER" id="PTHR10283:SF82">
    <property type="entry name" value="SOLUTE CARRIER FAMILY 13 MEMBER 2"/>
    <property type="match status" value="1"/>
</dbReference>
<evidence type="ECO:0000256" key="3">
    <source>
        <dbReference type="ARBA" id="ARBA00022448"/>
    </source>
</evidence>
<feature type="non-terminal residue" evidence="11">
    <location>
        <position position="1"/>
    </location>
</feature>
<accession>A0A2T4RXP3</accession>
<keyword evidence="8" id="KW-0406">Ion transport</keyword>